<evidence type="ECO:0000256" key="1">
    <source>
        <dbReference type="SAM" id="MobiDB-lite"/>
    </source>
</evidence>
<protein>
    <submittedName>
        <fullName evidence="2">Uncharacterized protein</fullName>
    </submittedName>
</protein>
<evidence type="ECO:0000313" key="3">
    <source>
        <dbReference type="Proteomes" id="UP000242146"/>
    </source>
</evidence>
<feature type="compositionally biased region" description="Pro residues" evidence="1">
    <location>
        <begin position="34"/>
        <end position="44"/>
    </location>
</feature>
<name>A0A1X2GT51_9FUNG</name>
<dbReference type="EMBL" id="MCGT01000004">
    <property type="protein sequence ID" value="ORX60651.1"/>
    <property type="molecule type" value="Genomic_DNA"/>
</dbReference>
<dbReference type="AlphaFoldDB" id="A0A1X2GT51"/>
<reference evidence="2 3" key="1">
    <citation type="submission" date="2016-07" db="EMBL/GenBank/DDBJ databases">
        <title>Pervasive Adenine N6-methylation of Active Genes in Fungi.</title>
        <authorList>
            <consortium name="DOE Joint Genome Institute"/>
            <person name="Mondo S.J."/>
            <person name="Dannebaum R.O."/>
            <person name="Kuo R.C."/>
            <person name="Labutti K."/>
            <person name="Haridas S."/>
            <person name="Kuo A."/>
            <person name="Salamov A."/>
            <person name="Ahrendt S.R."/>
            <person name="Lipzen A."/>
            <person name="Sullivan W."/>
            <person name="Andreopoulos W.B."/>
            <person name="Clum A."/>
            <person name="Lindquist E."/>
            <person name="Daum C."/>
            <person name="Ramamoorthy G.K."/>
            <person name="Gryganskyi A."/>
            <person name="Culley D."/>
            <person name="Magnuson J.K."/>
            <person name="James T.Y."/>
            <person name="O'Malley M.A."/>
            <person name="Stajich J.E."/>
            <person name="Spatafora J.W."/>
            <person name="Visel A."/>
            <person name="Grigoriev I.V."/>
        </authorList>
    </citation>
    <scope>NUCLEOTIDE SEQUENCE [LARGE SCALE GENOMIC DNA]</scope>
    <source>
        <strain evidence="2 3">NRRL 3301</strain>
    </source>
</reference>
<accession>A0A1X2GT51</accession>
<feature type="region of interest" description="Disordered" evidence="1">
    <location>
        <begin position="24"/>
        <end position="45"/>
    </location>
</feature>
<sequence length="82" mass="9281">MSMKEHSNSIMRVFDHDGHDDYDLSNQTHAHFSPNPPVHLPPPSIHDVCRKKGPILPSLLLTHPSYLLAWQLLGSFQPHPPT</sequence>
<keyword evidence="3" id="KW-1185">Reference proteome</keyword>
<organism evidence="2 3">
    <name type="scientific">Hesseltinella vesiculosa</name>
    <dbReference type="NCBI Taxonomy" id="101127"/>
    <lineage>
        <taxon>Eukaryota</taxon>
        <taxon>Fungi</taxon>
        <taxon>Fungi incertae sedis</taxon>
        <taxon>Mucoromycota</taxon>
        <taxon>Mucoromycotina</taxon>
        <taxon>Mucoromycetes</taxon>
        <taxon>Mucorales</taxon>
        <taxon>Cunninghamellaceae</taxon>
        <taxon>Hesseltinella</taxon>
    </lineage>
</organism>
<proteinExistence type="predicted"/>
<comment type="caution">
    <text evidence="2">The sequence shown here is derived from an EMBL/GenBank/DDBJ whole genome shotgun (WGS) entry which is preliminary data.</text>
</comment>
<gene>
    <name evidence="2" type="ORF">DM01DRAFT_1332780</name>
</gene>
<evidence type="ECO:0000313" key="2">
    <source>
        <dbReference type="EMBL" id="ORX60651.1"/>
    </source>
</evidence>
<dbReference type="Proteomes" id="UP000242146">
    <property type="component" value="Unassembled WGS sequence"/>
</dbReference>